<evidence type="ECO:0000256" key="1">
    <source>
        <dbReference type="PROSITE-ProRule" id="PRU00023"/>
    </source>
</evidence>
<reference evidence="4" key="2">
    <citation type="submission" date="2025-08" db="UniProtKB">
        <authorList>
            <consortium name="Ensembl"/>
        </authorList>
    </citation>
    <scope>IDENTIFICATION</scope>
</reference>
<reference evidence="4 5" key="1">
    <citation type="journal article" date="2011" name="Genome Biol. Evol.">
        <title>Integration of the genetic map and genome assembly of fugu facilitates insights into distinct features of genome evolution in teleosts and mammals.</title>
        <authorList>
            <person name="Kai W."/>
            <person name="Kikuchi K."/>
            <person name="Tohari S."/>
            <person name="Chew A.K."/>
            <person name="Tay A."/>
            <person name="Fujiwara A."/>
            <person name="Hosoya S."/>
            <person name="Suetake H."/>
            <person name="Naruse K."/>
            <person name="Brenner S."/>
            <person name="Suzuki Y."/>
            <person name="Venkatesh B."/>
        </authorList>
    </citation>
    <scope>NUCLEOTIDE SEQUENCE [LARGE SCALE GENOMIC DNA]</scope>
</reference>
<dbReference type="Gene3D" id="1.25.40.20">
    <property type="entry name" value="Ankyrin repeat-containing domain"/>
    <property type="match status" value="2"/>
</dbReference>
<dbReference type="PROSITE" id="PS50105">
    <property type="entry name" value="SAM_DOMAIN"/>
    <property type="match status" value="1"/>
</dbReference>
<dbReference type="AlphaFoldDB" id="A0A674MX05"/>
<sequence>MSELSDEASESEQLGSSLSLWLGESLIRPEELDVPLDLHTACSIGQYDVVAECIKKREVDLDGKNKGGWTPLMYASYIGHDNIANLLLEAGVNVNATTAKGVTPLMLAASCGNESIAYFLLQQGADLELKDCRGWTALFHCTSTGHQQMVKFLLDNKADANVKEPGSGFTPLMEAAASGHEIIVQHLLDHVSCYLCHWKHHYADLTDVILHLLLTEKVNAAPPGYTVYRDIGEQNDSICFRDVTSPINELDVQSNSSRDDSPFFDNDMPTMRSSSSSSDGLPHVTGLNWEGSVESNEDSDQCKKSSSRRMSKGHHSKLKGRHGSNDAAPSSGGVNCGARSHAGLPPSYTGPKDLAEFLEQIGFSKYLALLEEQDIDLRIFLTLTENDLKEIGITLFGPKRKMTSAIARWHSSARPPGDALEQAYADQLEAKMQEMAIQLHKRCEEVASLQSQVSQEKELRAVMEGCLMEEKMAWRRVNAELVENHRLAQDMSATLAEFRAGRSELLSRLTTEEKSISGVQGGHTDVRGEVWRLLHVTFHCYQN</sequence>
<name>A0A674MX05_TAKRU</name>
<dbReference type="Pfam" id="PF12796">
    <property type="entry name" value="Ank_2"/>
    <property type="match status" value="1"/>
</dbReference>
<protein>
    <submittedName>
        <fullName evidence="4">Ankyrin repeat and sterile alpha motif domain containing 3</fullName>
    </submittedName>
</protein>
<gene>
    <name evidence="4" type="primary">anks3</name>
</gene>
<dbReference type="GeneTree" id="ENSGT00940000156610"/>
<feature type="region of interest" description="Disordered" evidence="2">
    <location>
        <begin position="250"/>
        <end position="338"/>
    </location>
</feature>
<organism evidence="4 5">
    <name type="scientific">Takifugu rubripes</name>
    <name type="common">Japanese pufferfish</name>
    <name type="synonym">Fugu rubripes</name>
    <dbReference type="NCBI Taxonomy" id="31033"/>
    <lineage>
        <taxon>Eukaryota</taxon>
        <taxon>Metazoa</taxon>
        <taxon>Chordata</taxon>
        <taxon>Craniata</taxon>
        <taxon>Vertebrata</taxon>
        <taxon>Euteleostomi</taxon>
        <taxon>Actinopterygii</taxon>
        <taxon>Neopterygii</taxon>
        <taxon>Teleostei</taxon>
        <taxon>Neoteleostei</taxon>
        <taxon>Acanthomorphata</taxon>
        <taxon>Eupercaria</taxon>
        <taxon>Tetraodontiformes</taxon>
        <taxon>Tetradontoidea</taxon>
        <taxon>Tetraodontidae</taxon>
        <taxon>Takifugu</taxon>
    </lineage>
</organism>
<dbReference type="InterPro" id="IPR036770">
    <property type="entry name" value="Ankyrin_rpt-contain_sf"/>
</dbReference>
<keyword evidence="1" id="KW-0040">ANK repeat</keyword>
<dbReference type="InterPro" id="IPR013761">
    <property type="entry name" value="SAM/pointed_sf"/>
</dbReference>
<dbReference type="Pfam" id="PF00536">
    <property type="entry name" value="SAM_1"/>
    <property type="match status" value="1"/>
</dbReference>
<dbReference type="PROSITE" id="PS50088">
    <property type="entry name" value="ANK_REPEAT"/>
    <property type="match status" value="3"/>
</dbReference>
<dbReference type="Ensembl" id="ENSTRUT00000081317.1">
    <property type="protein sequence ID" value="ENSTRUP00000065651.1"/>
    <property type="gene ID" value="ENSTRUG00000015536.3"/>
</dbReference>
<dbReference type="GO" id="GO:0005929">
    <property type="term" value="C:cilium"/>
    <property type="evidence" value="ECO:0007669"/>
    <property type="project" value="TreeGrafter"/>
</dbReference>
<dbReference type="PANTHER" id="PTHR24184">
    <property type="entry name" value="SI:CH211-189E2.2"/>
    <property type="match status" value="1"/>
</dbReference>
<dbReference type="SUPFAM" id="SSF48403">
    <property type="entry name" value="Ankyrin repeat"/>
    <property type="match status" value="1"/>
</dbReference>
<dbReference type="CDD" id="cd09519">
    <property type="entry name" value="SAM_ANKS3"/>
    <property type="match status" value="1"/>
</dbReference>
<dbReference type="Proteomes" id="UP000005226">
    <property type="component" value="Chromosome 1"/>
</dbReference>
<dbReference type="PANTHER" id="PTHR24184:SF6">
    <property type="entry name" value="ANKYRIN REPEAT AND SAM DOMAIN-CONTAINING PROTEIN 3"/>
    <property type="match status" value="1"/>
</dbReference>
<reference evidence="4" key="3">
    <citation type="submission" date="2025-09" db="UniProtKB">
        <authorList>
            <consortium name="Ensembl"/>
        </authorList>
    </citation>
    <scope>IDENTIFICATION</scope>
</reference>
<feature type="repeat" description="ANK" evidence="1">
    <location>
        <begin position="100"/>
        <end position="132"/>
    </location>
</feature>
<dbReference type="Gene3D" id="1.10.150.50">
    <property type="entry name" value="Transcription Factor, Ets-1"/>
    <property type="match status" value="1"/>
</dbReference>
<feature type="repeat" description="ANK" evidence="1">
    <location>
        <begin position="133"/>
        <end position="165"/>
    </location>
</feature>
<dbReference type="PROSITE" id="PS50297">
    <property type="entry name" value="ANK_REP_REGION"/>
    <property type="match status" value="3"/>
</dbReference>
<dbReference type="InterPro" id="IPR001660">
    <property type="entry name" value="SAM"/>
</dbReference>
<evidence type="ECO:0000259" key="3">
    <source>
        <dbReference type="PROSITE" id="PS50105"/>
    </source>
</evidence>
<feature type="domain" description="SAM" evidence="3">
    <location>
        <begin position="349"/>
        <end position="412"/>
    </location>
</feature>
<dbReference type="SUPFAM" id="SSF47769">
    <property type="entry name" value="SAM/Pointed domain"/>
    <property type="match status" value="1"/>
</dbReference>
<dbReference type="InterPro" id="IPR047238">
    <property type="entry name" value="ANKS3_SAM"/>
</dbReference>
<feature type="compositionally biased region" description="Basic residues" evidence="2">
    <location>
        <begin position="305"/>
        <end position="322"/>
    </location>
</feature>
<accession>A0A674MX05</accession>
<proteinExistence type="predicted"/>
<feature type="repeat" description="ANK" evidence="1">
    <location>
        <begin position="67"/>
        <end position="99"/>
    </location>
</feature>
<evidence type="ECO:0000256" key="2">
    <source>
        <dbReference type="SAM" id="MobiDB-lite"/>
    </source>
</evidence>
<evidence type="ECO:0000313" key="4">
    <source>
        <dbReference type="Ensembl" id="ENSTRUP00000065651.1"/>
    </source>
</evidence>
<keyword evidence="5" id="KW-1185">Reference proteome</keyword>
<dbReference type="Pfam" id="PF00023">
    <property type="entry name" value="Ank"/>
    <property type="match status" value="1"/>
</dbReference>
<evidence type="ECO:0000313" key="5">
    <source>
        <dbReference type="Proteomes" id="UP000005226"/>
    </source>
</evidence>
<dbReference type="InterPro" id="IPR002110">
    <property type="entry name" value="Ankyrin_rpt"/>
</dbReference>
<dbReference type="SMART" id="SM00248">
    <property type="entry name" value="ANK"/>
    <property type="match status" value="5"/>
</dbReference>
<dbReference type="SMART" id="SM00454">
    <property type="entry name" value="SAM"/>
    <property type="match status" value="1"/>
</dbReference>